<dbReference type="RefSeq" id="WP_198056784.1">
    <property type="nucleotide sequence ID" value="NZ_JAEDAF010000001.1"/>
</dbReference>
<dbReference type="AlphaFoldDB" id="A0ABD4KWM8"/>
<gene>
    <name evidence="1" type="ORF">I7V36_01500</name>
</gene>
<reference evidence="1 2" key="1">
    <citation type="submission" date="2020-12" db="EMBL/GenBank/DDBJ databases">
        <title>Draft genome sequence of Halomonas pacifica strain CARE-V15.</title>
        <authorList>
            <person name="Vignesh N."/>
            <person name="Thabitha A."/>
            <person name="Saravanan R."/>
            <person name="Manigandan V."/>
        </authorList>
    </citation>
    <scope>NUCLEOTIDE SEQUENCE [LARGE SCALE GENOMIC DNA]</scope>
    <source>
        <strain evidence="1 2">CARE-V15</strain>
    </source>
</reference>
<comment type="caution">
    <text evidence="1">The sequence shown here is derived from an EMBL/GenBank/DDBJ whole genome shotgun (WGS) entry which is preliminary data.</text>
</comment>
<evidence type="ECO:0000313" key="2">
    <source>
        <dbReference type="Proteomes" id="UP000651738"/>
    </source>
</evidence>
<evidence type="ECO:0000313" key="1">
    <source>
        <dbReference type="EMBL" id="MBH8578756.1"/>
    </source>
</evidence>
<name>A0ABD4KWM8_9GAMM</name>
<sequence length="107" mass="12002">MSAAIDWSHQSVRFPQFDPSRPDPAAARAYYESEYLERWIEGDLVELEDQDLYGGPIDRLLDDDGIERLGTLLDHMRAGRDAELLADTKAFLEKLADHIKADAGAIA</sequence>
<dbReference type="EMBL" id="JAEDAF010000001">
    <property type="protein sequence ID" value="MBH8578756.1"/>
    <property type="molecule type" value="Genomic_DNA"/>
</dbReference>
<accession>A0ABD4KWM8</accession>
<dbReference type="Proteomes" id="UP000651738">
    <property type="component" value="Unassembled WGS sequence"/>
</dbReference>
<organism evidence="1 2">
    <name type="scientific">Bisbaumannia pacifica</name>
    <dbReference type="NCBI Taxonomy" id="77098"/>
    <lineage>
        <taxon>Bacteria</taxon>
        <taxon>Pseudomonadati</taxon>
        <taxon>Pseudomonadota</taxon>
        <taxon>Gammaproteobacteria</taxon>
        <taxon>Oceanospirillales</taxon>
        <taxon>Halomonadaceae</taxon>
        <taxon>Bisbaumannia</taxon>
    </lineage>
</organism>
<protein>
    <submittedName>
        <fullName evidence="1">Uncharacterized protein</fullName>
    </submittedName>
</protein>
<proteinExistence type="predicted"/>